<proteinExistence type="predicted"/>
<protein>
    <submittedName>
        <fullName evidence="1">Uncharacterized protein</fullName>
    </submittedName>
</protein>
<gene>
    <name evidence="1" type="ORF">ENT87_06305</name>
    <name evidence="2" type="ORF">ENU30_02740</name>
</gene>
<accession>A0A7J3I8Q3</accession>
<name>A0A7J3I8Q3_9CREN</name>
<sequence length="74" mass="8717">MCGDKEIGLPPTKLYAEPYARKGVEEAEFLYQHVVKLLEELERHREAIVLERTKVLKRRIYIRSLWPSQPLGKP</sequence>
<comment type="caution">
    <text evidence="1">The sequence shown here is derived from an EMBL/GenBank/DDBJ whole genome shotgun (WGS) entry which is preliminary data.</text>
</comment>
<dbReference type="EMBL" id="DTBZ01000064">
    <property type="protein sequence ID" value="HGQ17888.1"/>
    <property type="molecule type" value="Genomic_DNA"/>
</dbReference>
<evidence type="ECO:0000313" key="2">
    <source>
        <dbReference type="EMBL" id="HGQ17888.1"/>
    </source>
</evidence>
<organism evidence="1">
    <name type="scientific">Ignisphaera aggregans</name>
    <dbReference type="NCBI Taxonomy" id="334771"/>
    <lineage>
        <taxon>Archaea</taxon>
        <taxon>Thermoproteota</taxon>
        <taxon>Thermoprotei</taxon>
        <taxon>Desulfurococcales</taxon>
        <taxon>Desulfurococcaceae</taxon>
        <taxon>Ignisphaera</taxon>
    </lineage>
</organism>
<dbReference type="AlphaFoldDB" id="A0A7J3I8Q3"/>
<evidence type="ECO:0000313" key="1">
    <source>
        <dbReference type="EMBL" id="HGN37140.1"/>
    </source>
</evidence>
<reference evidence="1" key="1">
    <citation type="journal article" date="2020" name="mSystems">
        <title>Genome- and Community-Level Interaction Insights into Carbon Utilization and Element Cycling Functions of Hydrothermarchaeota in Hydrothermal Sediment.</title>
        <authorList>
            <person name="Zhou Z."/>
            <person name="Liu Y."/>
            <person name="Xu W."/>
            <person name="Pan J."/>
            <person name="Luo Z.H."/>
            <person name="Li M."/>
        </authorList>
    </citation>
    <scope>NUCLEOTIDE SEQUENCE [LARGE SCALE GENOMIC DNA]</scope>
    <source>
        <strain evidence="1">SpSt-618</strain>
        <strain evidence="2">SpSt-657</strain>
    </source>
</reference>
<dbReference type="EMBL" id="DTAI01000187">
    <property type="protein sequence ID" value="HGN37140.1"/>
    <property type="molecule type" value="Genomic_DNA"/>
</dbReference>